<sequence length="117" mass="13265">MTIFCIQIQPDLAPTLAIDALKTYVEDAAKQLPFVSRSGAIDGDKTEDGPYLNLMFETDQPSELWDWIVESVLEDETFGDSVSQCAMVICTETEDWDEYLLLYHFDETVEIDSLEDA</sequence>
<dbReference type="Proteomes" id="UP001165395">
    <property type="component" value="Unassembled WGS sequence"/>
</dbReference>
<evidence type="ECO:0000313" key="1">
    <source>
        <dbReference type="EMBL" id="MCB6182413.1"/>
    </source>
</evidence>
<evidence type="ECO:0000313" key="2">
    <source>
        <dbReference type="Proteomes" id="UP001165395"/>
    </source>
</evidence>
<protein>
    <submittedName>
        <fullName evidence="1">Uncharacterized protein</fullName>
    </submittedName>
</protein>
<dbReference type="RefSeq" id="WP_227178109.1">
    <property type="nucleotide sequence ID" value="NZ_JAJBZT010000001.1"/>
</dbReference>
<accession>A0ABS8D336</accession>
<dbReference type="EMBL" id="JAJBZT010000001">
    <property type="protein sequence ID" value="MCB6182413.1"/>
    <property type="molecule type" value="Genomic_DNA"/>
</dbReference>
<keyword evidence="2" id="KW-1185">Reference proteome</keyword>
<organism evidence="1 2">
    <name type="scientific">Leeia speluncae</name>
    <dbReference type="NCBI Taxonomy" id="2884804"/>
    <lineage>
        <taxon>Bacteria</taxon>
        <taxon>Pseudomonadati</taxon>
        <taxon>Pseudomonadota</taxon>
        <taxon>Betaproteobacteria</taxon>
        <taxon>Neisseriales</taxon>
        <taxon>Leeiaceae</taxon>
        <taxon>Leeia</taxon>
    </lineage>
</organism>
<proteinExistence type="predicted"/>
<reference evidence="1" key="1">
    <citation type="submission" date="2021-10" db="EMBL/GenBank/DDBJ databases">
        <title>The complete genome sequence of Leeia sp. TBRC 13508.</title>
        <authorList>
            <person name="Charoenyingcharoen P."/>
            <person name="Yukphan P."/>
        </authorList>
    </citation>
    <scope>NUCLEOTIDE SEQUENCE</scope>
    <source>
        <strain evidence="1">TBRC 13508</strain>
    </source>
</reference>
<comment type="caution">
    <text evidence="1">The sequence shown here is derived from an EMBL/GenBank/DDBJ whole genome shotgun (WGS) entry which is preliminary data.</text>
</comment>
<name>A0ABS8D336_9NEIS</name>
<gene>
    <name evidence="1" type="ORF">LIN78_02445</name>
</gene>